<feature type="compositionally biased region" description="Gly residues" evidence="1">
    <location>
        <begin position="106"/>
        <end position="120"/>
    </location>
</feature>
<proteinExistence type="predicted"/>
<dbReference type="InterPro" id="IPR002059">
    <property type="entry name" value="CSP_DNA-bd"/>
</dbReference>
<protein>
    <submittedName>
        <fullName evidence="3">Y box binding protein 1</fullName>
    </submittedName>
</protein>
<feature type="compositionally biased region" description="Low complexity" evidence="1">
    <location>
        <begin position="186"/>
        <end position="200"/>
    </location>
</feature>
<dbReference type="Gene3D" id="2.40.50.140">
    <property type="entry name" value="Nucleic acid-binding proteins"/>
    <property type="match status" value="1"/>
</dbReference>
<feature type="region of interest" description="Disordered" evidence="1">
    <location>
        <begin position="81"/>
        <end position="126"/>
    </location>
</feature>
<feature type="domain" description="CSD" evidence="2">
    <location>
        <begin position="6"/>
        <end position="84"/>
    </location>
</feature>
<keyword evidence="4" id="KW-1185">Reference proteome</keyword>
<dbReference type="Proteomes" id="UP000605846">
    <property type="component" value="Unassembled WGS sequence"/>
</dbReference>
<sequence>MSGINRKTGRVKFFNSTKGYGFIIPDDQAGKSNIEDLGLFEAEVFVHHTAIHNNGGFKSLAEGEEVEYDLVQGAKGMQAANVTGPGGAPVQGDPNASFRQYQNGGRTTGSGSGGNGGSRPYGGNVVEKNQRVKVSLLTGELVAFMDPYGAPAYGYPGLPYVLPPGFQYGQQQYPIYRYTPMGQQAPPLTSPEQQPQTQPSQQPPTTSPMLFAGYPPGMGYNPGPAYPPQRNGSPQPSNGSPQNQ</sequence>
<dbReference type="PANTHER" id="PTHR11544">
    <property type="entry name" value="COLD SHOCK DOMAIN CONTAINING PROTEINS"/>
    <property type="match status" value="1"/>
</dbReference>
<evidence type="ECO:0000259" key="2">
    <source>
        <dbReference type="PROSITE" id="PS51857"/>
    </source>
</evidence>
<reference evidence="3" key="1">
    <citation type="submission" date="2020-01" db="EMBL/GenBank/DDBJ databases">
        <title>Genome Sequencing of Three Apophysomyces-Like Fungal Strains Confirms a Novel Fungal Genus in the Mucoromycota with divergent Burkholderia-like Endosymbiotic Bacteria.</title>
        <authorList>
            <person name="Stajich J.E."/>
            <person name="Macias A.M."/>
            <person name="Carter-House D."/>
            <person name="Lovett B."/>
            <person name="Kasson L.R."/>
            <person name="Berry K."/>
            <person name="Grigoriev I."/>
            <person name="Chang Y."/>
            <person name="Spatafora J."/>
            <person name="Kasson M.T."/>
        </authorList>
    </citation>
    <scope>NUCLEOTIDE SEQUENCE</scope>
    <source>
        <strain evidence="3">NRRL A-21654</strain>
    </source>
</reference>
<evidence type="ECO:0000313" key="4">
    <source>
        <dbReference type="Proteomes" id="UP000605846"/>
    </source>
</evidence>
<evidence type="ECO:0000256" key="1">
    <source>
        <dbReference type="SAM" id="MobiDB-lite"/>
    </source>
</evidence>
<feature type="compositionally biased region" description="Low complexity" evidence="1">
    <location>
        <begin position="207"/>
        <end position="223"/>
    </location>
</feature>
<dbReference type="InterPro" id="IPR011129">
    <property type="entry name" value="CSD"/>
</dbReference>
<dbReference type="Pfam" id="PF00313">
    <property type="entry name" value="CSD"/>
    <property type="match status" value="1"/>
</dbReference>
<accession>A0A8H7BI63</accession>
<comment type="caution">
    <text evidence="3">The sequence shown here is derived from an EMBL/GenBank/DDBJ whole genome shotgun (WGS) entry which is preliminary data.</text>
</comment>
<dbReference type="EMBL" id="JABAYA010000172">
    <property type="protein sequence ID" value="KAF7722883.1"/>
    <property type="molecule type" value="Genomic_DNA"/>
</dbReference>
<evidence type="ECO:0000313" key="3">
    <source>
        <dbReference type="EMBL" id="KAF7722883.1"/>
    </source>
</evidence>
<feature type="compositionally biased region" description="Polar residues" evidence="1">
    <location>
        <begin position="230"/>
        <end position="244"/>
    </location>
</feature>
<dbReference type="GO" id="GO:0003676">
    <property type="term" value="F:nucleic acid binding"/>
    <property type="evidence" value="ECO:0007669"/>
    <property type="project" value="InterPro"/>
</dbReference>
<organism evidence="3 4">
    <name type="scientific">Apophysomyces ossiformis</name>
    <dbReference type="NCBI Taxonomy" id="679940"/>
    <lineage>
        <taxon>Eukaryota</taxon>
        <taxon>Fungi</taxon>
        <taxon>Fungi incertae sedis</taxon>
        <taxon>Mucoromycota</taxon>
        <taxon>Mucoromycotina</taxon>
        <taxon>Mucoromycetes</taxon>
        <taxon>Mucorales</taxon>
        <taxon>Mucorineae</taxon>
        <taxon>Mucoraceae</taxon>
        <taxon>Apophysomyces</taxon>
    </lineage>
</organism>
<feature type="region of interest" description="Disordered" evidence="1">
    <location>
        <begin position="180"/>
        <end position="244"/>
    </location>
</feature>
<dbReference type="InterPro" id="IPR050181">
    <property type="entry name" value="Cold_shock_domain"/>
</dbReference>
<dbReference type="AlphaFoldDB" id="A0A8H7BI63"/>
<dbReference type="SMART" id="SM00357">
    <property type="entry name" value="CSP"/>
    <property type="match status" value="1"/>
</dbReference>
<dbReference type="PROSITE" id="PS51857">
    <property type="entry name" value="CSD_2"/>
    <property type="match status" value="1"/>
</dbReference>
<gene>
    <name evidence="3" type="primary">YBX1_1</name>
    <name evidence="3" type="ORF">EC973_002603</name>
</gene>
<dbReference type="InterPro" id="IPR012340">
    <property type="entry name" value="NA-bd_OB-fold"/>
</dbReference>
<dbReference type="SUPFAM" id="SSF50249">
    <property type="entry name" value="Nucleic acid-binding proteins"/>
    <property type="match status" value="1"/>
</dbReference>
<dbReference type="OrthoDB" id="422005at2759"/>
<name>A0A8H7BI63_9FUNG</name>